<dbReference type="EMBL" id="CAJZBQ010000018">
    <property type="protein sequence ID" value="CAG9317195.1"/>
    <property type="molecule type" value="Genomic_DNA"/>
</dbReference>
<comment type="caution">
    <text evidence="2">The sequence shown here is derived from an EMBL/GenBank/DDBJ whole genome shotgun (WGS) entry which is preliminary data.</text>
</comment>
<evidence type="ECO:0000313" key="3">
    <source>
        <dbReference type="Proteomes" id="UP001162131"/>
    </source>
</evidence>
<protein>
    <submittedName>
        <fullName evidence="2">Uncharacterized protein</fullName>
    </submittedName>
</protein>
<sequence length="285" mass="32293">MSKVNVYHYPQRSFTPSPTLKSPQKTASYELNRAIPASSETYRSNHIRNSSDGGDLLHYLRQPSENEKILRAETLLKEIYNKEEKVYSPEKSSSKSNSPNRAATQPPFATFQEFKEDPIDINKLYEQVKTKASYQGSKFNNPVSKSYDNGQMIIYSKSLPKSFDPIRGITKNYIIDRTTLRSEFELKNDSSPIRDKQMKRGLFNPITGKSENFTNRSFTYGEGGSSPVKALSSMRFNNVSKTIPKPFASFQNGSRNAGFDSNSIIKLLNGRKVLKGMGYQQSNVF</sequence>
<reference evidence="2" key="1">
    <citation type="submission" date="2021-09" db="EMBL/GenBank/DDBJ databases">
        <authorList>
            <consortium name="AG Swart"/>
            <person name="Singh M."/>
            <person name="Singh A."/>
            <person name="Seah K."/>
            <person name="Emmerich C."/>
        </authorList>
    </citation>
    <scope>NUCLEOTIDE SEQUENCE</scope>
    <source>
        <strain evidence="2">ATCC30299</strain>
    </source>
</reference>
<evidence type="ECO:0000313" key="2">
    <source>
        <dbReference type="EMBL" id="CAG9317195.1"/>
    </source>
</evidence>
<feature type="region of interest" description="Disordered" evidence="1">
    <location>
        <begin position="1"/>
        <end position="25"/>
    </location>
</feature>
<gene>
    <name evidence="2" type="ORF">BSTOLATCC_MIC18449</name>
</gene>
<proteinExistence type="predicted"/>
<evidence type="ECO:0000256" key="1">
    <source>
        <dbReference type="SAM" id="MobiDB-lite"/>
    </source>
</evidence>
<organism evidence="2 3">
    <name type="scientific">Blepharisma stoltei</name>
    <dbReference type="NCBI Taxonomy" id="1481888"/>
    <lineage>
        <taxon>Eukaryota</taxon>
        <taxon>Sar</taxon>
        <taxon>Alveolata</taxon>
        <taxon>Ciliophora</taxon>
        <taxon>Postciliodesmatophora</taxon>
        <taxon>Heterotrichea</taxon>
        <taxon>Heterotrichida</taxon>
        <taxon>Blepharismidae</taxon>
        <taxon>Blepharisma</taxon>
    </lineage>
</organism>
<keyword evidence="3" id="KW-1185">Reference proteome</keyword>
<name>A0AAU9INM4_9CILI</name>
<accession>A0AAU9INM4</accession>
<feature type="compositionally biased region" description="Low complexity" evidence="1">
    <location>
        <begin position="89"/>
        <end position="100"/>
    </location>
</feature>
<dbReference type="AlphaFoldDB" id="A0AAU9INM4"/>
<feature type="region of interest" description="Disordered" evidence="1">
    <location>
        <begin position="86"/>
        <end position="105"/>
    </location>
</feature>
<dbReference type="Proteomes" id="UP001162131">
    <property type="component" value="Unassembled WGS sequence"/>
</dbReference>
<feature type="compositionally biased region" description="Polar residues" evidence="1">
    <location>
        <begin position="12"/>
        <end position="25"/>
    </location>
</feature>